<organism evidence="10 11">
    <name type="scientific">Eiseniibacteriota bacterium</name>
    <dbReference type="NCBI Taxonomy" id="2212470"/>
    <lineage>
        <taxon>Bacteria</taxon>
        <taxon>Candidatus Eiseniibacteriota</taxon>
    </lineage>
</organism>
<dbReference type="EMBL" id="JAGQHS010000001">
    <property type="protein sequence ID" value="MCA9754199.1"/>
    <property type="molecule type" value="Genomic_DNA"/>
</dbReference>
<feature type="domain" description="OmpA-like" evidence="9">
    <location>
        <begin position="138"/>
        <end position="256"/>
    </location>
</feature>
<accession>A0A956NC07</accession>
<comment type="subcellular location">
    <subcellularLocation>
        <location evidence="1">Cell membrane</location>
        <topology evidence="1">Single-pass membrane protein</topology>
    </subcellularLocation>
</comment>
<evidence type="ECO:0000256" key="4">
    <source>
        <dbReference type="ARBA" id="ARBA00022692"/>
    </source>
</evidence>
<dbReference type="InterPro" id="IPR050330">
    <property type="entry name" value="Bact_OuterMem_StrucFunc"/>
</dbReference>
<evidence type="ECO:0000256" key="8">
    <source>
        <dbReference type="SAM" id="Phobius"/>
    </source>
</evidence>
<evidence type="ECO:0000256" key="6">
    <source>
        <dbReference type="ARBA" id="ARBA00023136"/>
    </source>
</evidence>
<name>A0A956NC07_UNCEI</name>
<dbReference type="PANTHER" id="PTHR30329">
    <property type="entry name" value="STATOR ELEMENT OF FLAGELLAR MOTOR COMPLEX"/>
    <property type="match status" value="1"/>
</dbReference>
<gene>
    <name evidence="10" type="ORF">KDA27_00235</name>
</gene>
<evidence type="ECO:0000256" key="1">
    <source>
        <dbReference type="ARBA" id="ARBA00004162"/>
    </source>
</evidence>
<dbReference type="CDD" id="cd07185">
    <property type="entry name" value="OmpA_C-like"/>
    <property type="match status" value="1"/>
</dbReference>
<evidence type="ECO:0000256" key="5">
    <source>
        <dbReference type="ARBA" id="ARBA00022989"/>
    </source>
</evidence>
<dbReference type="Proteomes" id="UP000739538">
    <property type="component" value="Unassembled WGS sequence"/>
</dbReference>
<dbReference type="Pfam" id="PF13677">
    <property type="entry name" value="MotB_plug"/>
    <property type="match status" value="1"/>
</dbReference>
<evidence type="ECO:0000259" key="9">
    <source>
        <dbReference type="PROSITE" id="PS51123"/>
    </source>
</evidence>
<sequence length="259" mass="28597">MSQTVHHGGAWKVAFADFVTALMALFIVLWLVGQSPETKAAVAAYFNNPSIFPGEGRGFLSQDGAIQLHEQLHEIEVRRAAQGGGDENQQTGTTSELQQLEQEFLLDSAKQIENALESSATLSEFDGQVSVEMTAEGLRIQVHDEEMRPLFASGSDQVTPETQELLTAIAHVLADMPNPIVVEGHTDSRPFQSGDKTNWELSAERANAARKILEANGIDPTRVTRVVGYADRNLLEPDRPFSTRNRRISFIVRYQNGNH</sequence>
<keyword evidence="6 7" id="KW-0472">Membrane</keyword>
<dbReference type="InterPro" id="IPR025713">
    <property type="entry name" value="MotB-like_N_dom"/>
</dbReference>
<evidence type="ECO:0000256" key="2">
    <source>
        <dbReference type="ARBA" id="ARBA00008914"/>
    </source>
</evidence>
<dbReference type="InterPro" id="IPR036737">
    <property type="entry name" value="OmpA-like_sf"/>
</dbReference>
<dbReference type="SUPFAM" id="SSF103088">
    <property type="entry name" value="OmpA-like"/>
    <property type="match status" value="1"/>
</dbReference>
<feature type="transmembrane region" description="Helical" evidence="8">
    <location>
        <begin position="12"/>
        <end position="32"/>
    </location>
</feature>
<dbReference type="PROSITE" id="PS51123">
    <property type="entry name" value="OMPA_2"/>
    <property type="match status" value="1"/>
</dbReference>
<dbReference type="Gene3D" id="3.30.1330.60">
    <property type="entry name" value="OmpA-like domain"/>
    <property type="match status" value="1"/>
</dbReference>
<dbReference type="AlphaFoldDB" id="A0A956NC07"/>
<protein>
    <submittedName>
        <fullName evidence="10">OmpA family protein</fullName>
    </submittedName>
</protein>
<keyword evidence="3" id="KW-1003">Cell membrane</keyword>
<reference evidence="10" key="1">
    <citation type="submission" date="2020-04" db="EMBL/GenBank/DDBJ databases">
        <authorList>
            <person name="Zhang T."/>
        </authorList>
    </citation>
    <scope>NUCLEOTIDE SEQUENCE</scope>
    <source>
        <strain evidence="10">HKST-UBA02</strain>
    </source>
</reference>
<dbReference type="PANTHER" id="PTHR30329:SF21">
    <property type="entry name" value="LIPOPROTEIN YIAD-RELATED"/>
    <property type="match status" value="1"/>
</dbReference>
<keyword evidence="4 8" id="KW-0812">Transmembrane</keyword>
<evidence type="ECO:0000256" key="7">
    <source>
        <dbReference type="PROSITE-ProRule" id="PRU00473"/>
    </source>
</evidence>
<reference evidence="10" key="2">
    <citation type="journal article" date="2021" name="Microbiome">
        <title>Successional dynamics and alternative stable states in a saline activated sludge microbial community over 9 years.</title>
        <authorList>
            <person name="Wang Y."/>
            <person name="Ye J."/>
            <person name="Ju F."/>
            <person name="Liu L."/>
            <person name="Boyd J.A."/>
            <person name="Deng Y."/>
            <person name="Parks D.H."/>
            <person name="Jiang X."/>
            <person name="Yin X."/>
            <person name="Woodcroft B.J."/>
            <person name="Tyson G.W."/>
            <person name="Hugenholtz P."/>
            <person name="Polz M.F."/>
            <person name="Zhang T."/>
        </authorList>
    </citation>
    <scope>NUCLEOTIDE SEQUENCE</scope>
    <source>
        <strain evidence="10">HKST-UBA02</strain>
    </source>
</reference>
<evidence type="ECO:0000256" key="3">
    <source>
        <dbReference type="ARBA" id="ARBA00022475"/>
    </source>
</evidence>
<evidence type="ECO:0000313" key="11">
    <source>
        <dbReference type="Proteomes" id="UP000739538"/>
    </source>
</evidence>
<keyword evidence="5 8" id="KW-1133">Transmembrane helix</keyword>
<evidence type="ECO:0000313" key="10">
    <source>
        <dbReference type="EMBL" id="MCA9754199.1"/>
    </source>
</evidence>
<dbReference type="InterPro" id="IPR006665">
    <property type="entry name" value="OmpA-like"/>
</dbReference>
<proteinExistence type="inferred from homology"/>
<dbReference type="Pfam" id="PF00691">
    <property type="entry name" value="OmpA"/>
    <property type="match status" value="1"/>
</dbReference>
<comment type="caution">
    <text evidence="10">The sequence shown here is derived from an EMBL/GenBank/DDBJ whole genome shotgun (WGS) entry which is preliminary data.</text>
</comment>
<comment type="similarity">
    <text evidence="2">Belongs to the MotB family.</text>
</comment>
<dbReference type="GO" id="GO:0005886">
    <property type="term" value="C:plasma membrane"/>
    <property type="evidence" value="ECO:0007669"/>
    <property type="project" value="UniProtKB-SubCell"/>
</dbReference>